<protein>
    <submittedName>
        <fullName evidence="1">Uncharacterized protein</fullName>
    </submittedName>
</protein>
<dbReference type="OrthoDB" id="360137at2759"/>
<evidence type="ECO:0000313" key="2">
    <source>
        <dbReference type="Proteomes" id="UP000244803"/>
    </source>
</evidence>
<organism evidence="1 2">
    <name type="scientific">Theileria orientalis</name>
    <dbReference type="NCBI Taxonomy" id="68886"/>
    <lineage>
        <taxon>Eukaryota</taxon>
        <taxon>Sar</taxon>
        <taxon>Alveolata</taxon>
        <taxon>Apicomplexa</taxon>
        <taxon>Aconoidasida</taxon>
        <taxon>Piroplasmida</taxon>
        <taxon>Theileriidae</taxon>
        <taxon>Theileria</taxon>
    </lineage>
</organism>
<reference evidence="1" key="1">
    <citation type="submission" date="2022-07" db="EMBL/GenBank/DDBJ databases">
        <title>Evaluation of T. orientalis genome assembly methods using nanopore sequencing and analysis of variation between genomes.</title>
        <authorList>
            <person name="Yam J."/>
            <person name="Micallef M.L."/>
            <person name="Liu M."/>
            <person name="Djordjevic S.P."/>
            <person name="Bogema D.R."/>
            <person name="Jenkins C."/>
        </authorList>
    </citation>
    <scope>NUCLEOTIDE SEQUENCE</scope>
    <source>
        <strain evidence="1">Fish Creek</strain>
    </source>
</reference>
<dbReference type="AlphaFoldDB" id="A0A976QQC0"/>
<accession>A0A976QQC0</accession>
<gene>
    <name evidence="1" type="ORF">MACJ_002092</name>
</gene>
<proteinExistence type="predicted"/>
<dbReference type="EMBL" id="CP056066">
    <property type="protein sequence ID" value="UKJ88846.1"/>
    <property type="molecule type" value="Genomic_DNA"/>
</dbReference>
<sequence length="243" mass="27240">MEEGFVKEDQFCTPPIRYLILLIIAFQIKVEDASLKCNDIEECSFFCQTTEKDYNVSGTRRIGRMIERVLSKGGDGIPRSSVNWLCSGHNWGRIFVKNGWITGVKGDSIRKMNPLFQFSTNTEAECEEGNLLDSAKNLSVNSSCELCKNMKTCTFFTLSFVVDDKMMSFTTITNFCKGSPIHLKANSGNLLAILQEIDKEASKKGERISKETAAPAYYYGGPITSDHYYDDLKRGSVVPATRL</sequence>
<evidence type="ECO:0000313" key="1">
    <source>
        <dbReference type="EMBL" id="UKJ88846.1"/>
    </source>
</evidence>
<name>A0A976QQC0_THEOR</name>
<dbReference type="Proteomes" id="UP000244803">
    <property type="component" value="Chromosome 3"/>
</dbReference>